<gene>
    <name evidence="10" type="ORF">NAES01612_LOCUS12517</name>
</gene>
<dbReference type="Gene3D" id="3.60.40.10">
    <property type="entry name" value="PPM-type phosphatase domain"/>
    <property type="match status" value="1"/>
</dbReference>
<evidence type="ECO:0000256" key="6">
    <source>
        <dbReference type="ARBA" id="ARBA00022842"/>
    </source>
</evidence>
<evidence type="ECO:0000256" key="1">
    <source>
        <dbReference type="ARBA" id="ARBA00001936"/>
    </source>
</evidence>
<feature type="domain" description="PPM-type phosphatase" evidence="9">
    <location>
        <begin position="32"/>
        <end position="307"/>
    </location>
</feature>
<dbReference type="PROSITE" id="PS51746">
    <property type="entry name" value="PPM_2"/>
    <property type="match status" value="1"/>
</dbReference>
<name>A0A7S4NTT2_9EUKA</name>
<keyword evidence="6" id="KW-0460">Magnesium</keyword>
<evidence type="ECO:0000313" key="10">
    <source>
        <dbReference type="EMBL" id="CAE2307977.1"/>
    </source>
</evidence>
<dbReference type="CDD" id="cd00143">
    <property type="entry name" value="PP2Cc"/>
    <property type="match status" value="1"/>
</dbReference>
<evidence type="ECO:0000256" key="3">
    <source>
        <dbReference type="ARBA" id="ARBA00013081"/>
    </source>
</evidence>
<dbReference type="GO" id="GO:0004722">
    <property type="term" value="F:protein serine/threonine phosphatase activity"/>
    <property type="evidence" value="ECO:0007669"/>
    <property type="project" value="UniProtKB-EC"/>
</dbReference>
<dbReference type="InterPro" id="IPR015655">
    <property type="entry name" value="PP2C"/>
</dbReference>
<proteinExistence type="inferred from homology"/>
<dbReference type="SUPFAM" id="SSF81606">
    <property type="entry name" value="PP2C-like"/>
    <property type="match status" value="1"/>
</dbReference>
<evidence type="ECO:0000256" key="4">
    <source>
        <dbReference type="ARBA" id="ARBA00022723"/>
    </source>
</evidence>
<evidence type="ECO:0000259" key="9">
    <source>
        <dbReference type="PROSITE" id="PS51746"/>
    </source>
</evidence>
<evidence type="ECO:0000256" key="8">
    <source>
        <dbReference type="ARBA" id="ARBA00023211"/>
    </source>
</evidence>
<evidence type="ECO:0000256" key="2">
    <source>
        <dbReference type="ARBA" id="ARBA00006702"/>
    </source>
</evidence>
<dbReference type="InterPro" id="IPR001932">
    <property type="entry name" value="PPM-type_phosphatase-like_dom"/>
</dbReference>
<dbReference type="InterPro" id="IPR036457">
    <property type="entry name" value="PPM-type-like_dom_sf"/>
</dbReference>
<keyword evidence="8" id="KW-0464">Manganese</keyword>
<dbReference type="Pfam" id="PF00481">
    <property type="entry name" value="PP2C"/>
    <property type="match status" value="1"/>
</dbReference>
<dbReference type="GO" id="GO:0046872">
    <property type="term" value="F:metal ion binding"/>
    <property type="evidence" value="ECO:0007669"/>
    <property type="project" value="UniProtKB-KW"/>
</dbReference>
<sequence length="318" mass="36082">MLLSIVVLVSRGNNWIMGGQSFSKVGPHFTIHVAEYSSQGKRSANEDKVFMKLDFNPKGKKKLPDNPSLFCVMDGHSGDRCANYLKNVLPDLIRNHEEYGGDWDKVLKDSFDTADRGFLQDAQKKTLKDGSTCLLVAIQDQKVICANVGDCRAILVNKSQKETPTVMSTDHKPDEPSEKERIIKHGGTVKHGRINGNKLSVSRSFGDLKFKNVETHEEYMVSAVPEVRYFDISKETEFIVIACDGFWDVISNEEMLEFVRKELEPGRMLIEERMDPSQEIYALCMRMTEWAGQKGSKDNLSCVLIVFDHNHVKMKSKR</sequence>
<keyword evidence="4" id="KW-0479">Metal-binding</keyword>
<dbReference type="PANTHER" id="PTHR13832">
    <property type="entry name" value="PROTEIN PHOSPHATASE 2C"/>
    <property type="match status" value="1"/>
</dbReference>
<comment type="cofactor">
    <cofactor evidence="1">
        <name>Mn(2+)</name>
        <dbReference type="ChEBI" id="CHEBI:29035"/>
    </cofactor>
</comment>
<reference evidence="10" key="1">
    <citation type="submission" date="2021-01" db="EMBL/GenBank/DDBJ databases">
        <authorList>
            <person name="Corre E."/>
            <person name="Pelletier E."/>
            <person name="Niang G."/>
            <person name="Scheremetjew M."/>
            <person name="Finn R."/>
            <person name="Kale V."/>
            <person name="Holt S."/>
            <person name="Cochrane G."/>
            <person name="Meng A."/>
            <person name="Brown T."/>
            <person name="Cohen L."/>
        </authorList>
    </citation>
    <scope>NUCLEOTIDE SEQUENCE</scope>
    <source>
        <strain evidence="10">SoJaBio B1-5/56/2</strain>
    </source>
</reference>
<dbReference type="EC" id="3.1.3.16" evidence="3"/>
<evidence type="ECO:0000256" key="5">
    <source>
        <dbReference type="ARBA" id="ARBA00022801"/>
    </source>
</evidence>
<dbReference type="AlphaFoldDB" id="A0A7S4NTT2"/>
<accession>A0A7S4NTT2</accession>
<evidence type="ECO:0000256" key="7">
    <source>
        <dbReference type="ARBA" id="ARBA00022912"/>
    </source>
</evidence>
<dbReference type="PANTHER" id="PTHR13832:SF803">
    <property type="entry name" value="PROTEIN PHOSPHATASE 1G"/>
    <property type="match status" value="1"/>
</dbReference>
<organism evidence="10">
    <name type="scientific">Paramoeba aestuarina</name>
    <dbReference type="NCBI Taxonomy" id="180227"/>
    <lineage>
        <taxon>Eukaryota</taxon>
        <taxon>Amoebozoa</taxon>
        <taxon>Discosea</taxon>
        <taxon>Flabellinia</taxon>
        <taxon>Dactylopodida</taxon>
        <taxon>Paramoebidae</taxon>
        <taxon>Paramoeba</taxon>
    </lineage>
</organism>
<keyword evidence="7" id="KW-0904">Protein phosphatase</keyword>
<keyword evidence="5" id="KW-0378">Hydrolase</keyword>
<protein>
    <recommendedName>
        <fullName evidence="3">protein-serine/threonine phosphatase</fullName>
        <ecNumber evidence="3">3.1.3.16</ecNumber>
    </recommendedName>
</protein>
<comment type="similarity">
    <text evidence="2">Belongs to the PP2C family.</text>
</comment>
<dbReference type="EMBL" id="HBKR01019089">
    <property type="protein sequence ID" value="CAE2307977.1"/>
    <property type="molecule type" value="Transcribed_RNA"/>
</dbReference>
<dbReference type="SMART" id="SM00332">
    <property type="entry name" value="PP2Cc"/>
    <property type="match status" value="1"/>
</dbReference>